<comment type="caution">
    <text evidence="2">The sequence shown here is derived from an EMBL/GenBank/DDBJ whole genome shotgun (WGS) entry which is preliminary data.</text>
</comment>
<gene>
    <name evidence="2" type="ORF">HNQ88_004299</name>
</gene>
<accession>A0AAE3XNK9</accession>
<reference evidence="2" key="1">
    <citation type="submission" date="2023-07" db="EMBL/GenBank/DDBJ databases">
        <title>Genomic Encyclopedia of Type Strains, Phase IV (KMG-IV): sequencing the most valuable type-strain genomes for metagenomic binning, comparative biology and taxonomic classification.</title>
        <authorList>
            <person name="Goeker M."/>
        </authorList>
    </citation>
    <scope>NUCLEOTIDE SEQUENCE</scope>
    <source>
        <strain evidence="2">DSM 26174</strain>
    </source>
</reference>
<dbReference type="AlphaFoldDB" id="A0AAE3XNK9"/>
<name>A0AAE3XNK9_9BACT</name>
<sequence>MKEIFQKLRNYEIKIRKAIKSHMQGDFHSIFRGSGIEFDDVRVYQYGDDVRAIDWKVSAKGVGTYVKTYKEDKEQNVMFLIDVSASQDIGKKGSKKMDIAKEICGVLTLSATKENSSTGLICYSDQKELYIKPNKGMRHAYESITKLHHLQPKSRKTNLNDAIKFTLNFLKRRSIVILISDFIDEDYQHQLKGLAGSHDLVVIHITDTTEANLPKLGIIPLFDKESQSTIWVNTSSNEFREKVYGKFSKGHNDLQELCLRNQADYLKVITNQEYVSRLIKLFKIRNKTKKRAR</sequence>
<dbReference type="SUPFAM" id="SSF53300">
    <property type="entry name" value="vWA-like"/>
    <property type="match status" value="1"/>
</dbReference>
<evidence type="ECO:0000313" key="2">
    <source>
        <dbReference type="EMBL" id="MDR6241221.1"/>
    </source>
</evidence>
<feature type="domain" description="VWFA" evidence="1">
    <location>
        <begin position="76"/>
        <end position="247"/>
    </location>
</feature>
<evidence type="ECO:0000313" key="3">
    <source>
        <dbReference type="Proteomes" id="UP001185092"/>
    </source>
</evidence>
<dbReference type="PANTHER" id="PTHR33608">
    <property type="entry name" value="BLL2464 PROTEIN"/>
    <property type="match status" value="1"/>
</dbReference>
<dbReference type="PANTHER" id="PTHR33608:SF6">
    <property type="entry name" value="BLL2464 PROTEIN"/>
    <property type="match status" value="1"/>
</dbReference>
<dbReference type="SMART" id="SM00327">
    <property type="entry name" value="VWA"/>
    <property type="match status" value="1"/>
</dbReference>
<keyword evidence="3" id="KW-1185">Reference proteome</keyword>
<dbReference type="Pfam" id="PF01882">
    <property type="entry name" value="DUF58"/>
    <property type="match status" value="1"/>
</dbReference>
<dbReference type="RefSeq" id="WP_309941817.1">
    <property type="nucleotide sequence ID" value="NZ_AP025305.1"/>
</dbReference>
<dbReference type="Proteomes" id="UP001185092">
    <property type="component" value="Unassembled WGS sequence"/>
</dbReference>
<dbReference type="PROSITE" id="PS50234">
    <property type="entry name" value="VWFA"/>
    <property type="match status" value="1"/>
</dbReference>
<proteinExistence type="predicted"/>
<dbReference type="CDD" id="cd00198">
    <property type="entry name" value="vWFA"/>
    <property type="match status" value="1"/>
</dbReference>
<dbReference type="EMBL" id="JAVDQD010000007">
    <property type="protein sequence ID" value="MDR6241221.1"/>
    <property type="molecule type" value="Genomic_DNA"/>
</dbReference>
<dbReference type="InterPro" id="IPR036465">
    <property type="entry name" value="vWFA_dom_sf"/>
</dbReference>
<dbReference type="InterPro" id="IPR002035">
    <property type="entry name" value="VWF_A"/>
</dbReference>
<protein>
    <submittedName>
        <fullName evidence="2">Uncharacterized protein (DUF58 family)</fullName>
    </submittedName>
</protein>
<evidence type="ECO:0000259" key="1">
    <source>
        <dbReference type="PROSITE" id="PS50234"/>
    </source>
</evidence>
<organism evidence="2 3">
    <name type="scientific">Aureibacter tunicatorum</name>
    <dbReference type="NCBI Taxonomy" id="866807"/>
    <lineage>
        <taxon>Bacteria</taxon>
        <taxon>Pseudomonadati</taxon>
        <taxon>Bacteroidota</taxon>
        <taxon>Cytophagia</taxon>
        <taxon>Cytophagales</taxon>
        <taxon>Persicobacteraceae</taxon>
        <taxon>Aureibacter</taxon>
    </lineage>
</organism>
<dbReference type="Gene3D" id="3.40.50.410">
    <property type="entry name" value="von Willebrand factor, type A domain"/>
    <property type="match status" value="1"/>
</dbReference>
<dbReference type="InterPro" id="IPR002881">
    <property type="entry name" value="DUF58"/>
</dbReference>